<dbReference type="EMBL" id="LN555523">
    <property type="protein sequence ID" value="CED92980.1"/>
    <property type="molecule type" value="Genomic_DNA"/>
</dbReference>
<sequence>MTNNSNNNCDYKGIYADMVEVLGEEIVIKLHKYYRGQQITFPMKLYSIEYVERYIVKNYRTKTIKEMCRELGYTEGWIKQLINKNRLNSK</sequence>
<dbReference type="RefSeq" id="WP_180702741.1">
    <property type="nucleotide sequence ID" value="NZ_LN555523.1"/>
</dbReference>
<dbReference type="Pfam" id="PF08765">
    <property type="entry name" value="Mor"/>
    <property type="match status" value="1"/>
</dbReference>
<dbReference type="GeneID" id="82204402"/>
<keyword evidence="2" id="KW-0371">Homeobox</keyword>
<dbReference type="Proteomes" id="UP000245622">
    <property type="component" value="Chromosome 1"/>
</dbReference>
<dbReference type="InterPro" id="IPR009057">
    <property type="entry name" value="Homeodomain-like_sf"/>
</dbReference>
<dbReference type="AlphaFoldDB" id="A0A1V1HYD3"/>
<dbReference type="GO" id="GO:0003677">
    <property type="term" value="F:DNA binding"/>
    <property type="evidence" value="ECO:0007669"/>
    <property type="project" value="UniProtKB-KW"/>
</dbReference>
<protein>
    <submittedName>
        <fullName evidence="2">Homeodomain-like</fullName>
    </submittedName>
</protein>
<dbReference type="InterPro" id="IPR014875">
    <property type="entry name" value="Mor_transcription_activator"/>
</dbReference>
<name>A0A1V1HYD3_9FIRM</name>
<proteinExistence type="predicted"/>
<keyword evidence="3" id="KW-1185">Reference proteome</keyword>
<dbReference type="SUPFAM" id="SSF46689">
    <property type="entry name" value="Homeodomain-like"/>
    <property type="match status" value="1"/>
</dbReference>
<evidence type="ECO:0000313" key="2">
    <source>
        <dbReference type="EMBL" id="CED92980.1"/>
    </source>
</evidence>
<dbReference type="KEGG" id="ril:CRIB_223"/>
<gene>
    <name evidence="2" type="ORF">CRIB_223</name>
</gene>
<organism evidence="2 3">
    <name type="scientific">Romboutsia ilealis</name>
    <dbReference type="NCBI Taxonomy" id="1115758"/>
    <lineage>
        <taxon>Bacteria</taxon>
        <taxon>Bacillati</taxon>
        <taxon>Bacillota</taxon>
        <taxon>Clostridia</taxon>
        <taxon>Peptostreptococcales</taxon>
        <taxon>Peptostreptococcaceae</taxon>
        <taxon>Romboutsia</taxon>
    </lineage>
</organism>
<evidence type="ECO:0000313" key="3">
    <source>
        <dbReference type="Proteomes" id="UP000245622"/>
    </source>
</evidence>
<reference evidence="2 3" key="1">
    <citation type="submission" date="2014-04" db="EMBL/GenBank/DDBJ databases">
        <authorList>
            <person name="Hornung B.V."/>
        </authorList>
    </citation>
    <scope>NUCLEOTIDE SEQUENCE [LARGE SCALE GENOMIC DNA]</scope>
    <source>
        <strain evidence="2 3">CRIB</strain>
    </source>
</reference>
<feature type="domain" description="Mor transcription activator" evidence="1">
    <location>
        <begin position="4"/>
        <end position="86"/>
    </location>
</feature>
<evidence type="ECO:0000259" key="1">
    <source>
        <dbReference type="Pfam" id="PF08765"/>
    </source>
</evidence>
<accession>A0A1V1HYD3</accession>
<keyword evidence="2" id="KW-0238">DNA-binding</keyword>